<feature type="domain" description="Tripartite ATP-independent periplasmic transporters DctQ component" evidence="10">
    <location>
        <begin position="22"/>
        <end position="156"/>
    </location>
</feature>
<dbReference type="GO" id="GO:0015740">
    <property type="term" value="P:C4-dicarboxylate transport"/>
    <property type="evidence" value="ECO:0007669"/>
    <property type="project" value="TreeGrafter"/>
</dbReference>
<evidence type="ECO:0000256" key="8">
    <source>
        <dbReference type="ARBA" id="ARBA00038436"/>
    </source>
</evidence>
<dbReference type="OrthoDB" id="4250245at2"/>
<dbReference type="AlphaFoldDB" id="A0A1M5XN43"/>
<dbReference type="PANTHER" id="PTHR35011:SF10">
    <property type="entry name" value="TRAP TRANSPORTER SMALL PERMEASE PROTEIN"/>
    <property type="match status" value="1"/>
</dbReference>
<protein>
    <recommendedName>
        <fullName evidence="9">TRAP transporter small permease protein</fullName>
    </recommendedName>
</protein>
<evidence type="ECO:0000256" key="9">
    <source>
        <dbReference type="RuleBase" id="RU369079"/>
    </source>
</evidence>
<gene>
    <name evidence="11" type="ORF">SAMN05443551_4042</name>
</gene>
<dbReference type="InterPro" id="IPR055348">
    <property type="entry name" value="DctQ"/>
</dbReference>
<keyword evidence="6 9" id="KW-1133">Transmembrane helix</keyword>
<dbReference type="PANTHER" id="PTHR35011">
    <property type="entry name" value="2,3-DIKETO-L-GULONATE TRAP TRANSPORTER SMALL PERMEASE PROTEIN YIAM"/>
    <property type="match status" value="1"/>
</dbReference>
<keyword evidence="2 9" id="KW-0813">Transport</keyword>
<evidence type="ECO:0000313" key="12">
    <source>
        <dbReference type="Proteomes" id="UP000184221"/>
    </source>
</evidence>
<evidence type="ECO:0000313" key="11">
    <source>
        <dbReference type="EMBL" id="SHI01169.1"/>
    </source>
</evidence>
<evidence type="ECO:0000256" key="4">
    <source>
        <dbReference type="ARBA" id="ARBA00022519"/>
    </source>
</evidence>
<feature type="transmembrane region" description="Helical" evidence="9">
    <location>
        <begin position="85"/>
        <end position="105"/>
    </location>
</feature>
<comment type="function">
    <text evidence="9">Part of the tripartite ATP-independent periplasmic (TRAP) transport system.</text>
</comment>
<keyword evidence="12" id="KW-1185">Reference proteome</keyword>
<dbReference type="RefSeq" id="WP_072779894.1">
    <property type="nucleotide sequence ID" value="NZ_FQXC01000007.1"/>
</dbReference>
<evidence type="ECO:0000256" key="7">
    <source>
        <dbReference type="ARBA" id="ARBA00023136"/>
    </source>
</evidence>
<dbReference type="GO" id="GO:0022857">
    <property type="term" value="F:transmembrane transporter activity"/>
    <property type="evidence" value="ECO:0007669"/>
    <property type="project" value="UniProtKB-UniRule"/>
</dbReference>
<comment type="caution">
    <text evidence="9">Lacks conserved residue(s) required for the propagation of feature annotation.</text>
</comment>
<sequence length="167" mass="18690">MVLLDRLSTFLLILGGIALLAMMVHVSADVIFKRVFGTPLQGTTEMVSSYYMVACVFLGLGVVQRERKQIAVEFFTESLRGRHRAAVNIFSGGVTIILASLLVWMGTDQAIQNTLDRETNWSTIANFEIWPTRWFPVVAYAAMLAYLLIQLWGDLKVMVQGSKGQEQ</sequence>
<name>A0A1M5XN43_9RHOB</name>
<comment type="similarity">
    <text evidence="8 9">Belongs to the TRAP transporter small permease family.</text>
</comment>
<evidence type="ECO:0000256" key="2">
    <source>
        <dbReference type="ARBA" id="ARBA00022448"/>
    </source>
</evidence>
<evidence type="ECO:0000256" key="1">
    <source>
        <dbReference type="ARBA" id="ARBA00004429"/>
    </source>
</evidence>
<proteinExistence type="inferred from homology"/>
<comment type="subcellular location">
    <subcellularLocation>
        <location evidence="1 9">Cell inner membrane</location>
        <topology evidence="1 9">Multi-pass membrane protein</topology>
    </subcellularLocation>
</comment>
<evidence type="ECO:0000256" key="3">
    <source>
        <dbReference type="ARBA" id="ARBA00022475"/>
    </source>
</evidence>
<comment type="subunit">
    <text evidence="9">The complex comprises the extracytoplasmic solute receptor protein and the two transmembrane proteins.</text>
</comment>
<keyword evidence="5 9" id="KW-0812">Transmembrane</keyword>
<accession>A0A1M5XN43</accession>
<dbReference type="STRING" id="996342.SAMN05443551_4042"/>
<feature type="transmembrane region" description="Helical" evidence="9">
    <location>
        <begin position="134"/>
        <end position="153"/>
    </location>
</feature>
<organism evidence="11 12">
    <name type="scientific">Marivita hallyeonensis</name>
    <dbReference type="NCBI Taxonomy" id="996342"/>
    <lineage>
        <taxon>Bacteria</taxon>
        <taxon>Pseudomonadati</taxon>
        <taxon>Pseudomonadota</taxon>
        <taxon>Alphaproteobacteria</taxon>
        <taxon>Rhodobacterales</taxon>
        <taxon>Roseobacteraceae</taxon>
        <taxon>Marivita</taxon>
    </lineage>
</organism>
<evidence type="ECO:0000256" key="5">
    <source>
        <dbReference type="ARBA" id="ARBA00022692"/>
    </source>
</evidence>
<keyword evidence="3" id="KW-1003">Cell membrane</keyword>
<keyword evidence="7 9" id="KW-0472">Membrane</keyword>
<reference evidence="11 12" key="1">
    <citation type="submission" date="2016-11" db="EMBL/GenBank/DDBJ databases">
        <authorList>
            <person name="Jaros S."/>
            <person name="Januszkiewicz K."/>
            <person name="Wedrychowicz H."/>
        </authorList>
    </citation>
    <scope>NUCLEOTIDE SEQUENCE [LARGE SCALE GENOMIC DNA]</scope>
    <source>
        <strain evidence="11 12">DSM 29431</strain>
    </source>
</reference>
<keyword evidence="4 9" id="KW-0997">Cell inner membrane</keyword>
<dbReference type="Pfam" id="PF04290">
    <property type="entry name" value="DctQ"/>
    <property type="match status" value="1"/>
</dbReference>
<feature type="transmembrane region" description="Helical" evidence="9">
    <location>
        <begin position="47"/>
        <end position="64"/>
    </location>
</feature>
<evidence type="ECO:0000259" key="10">
    <source>
        <dbReference type="Pfam" id="PF04290"/>
    </source>
</evidence>
<dbReference type="Proteomes" id="UP000184221">
    <property type="component" value="Unassembled WGS sequence"/>
</dbReference>
<evidence type="ECO:0000256" key="6">
    <source>
        <dbReference type="ARBA" id="ARBA00022989"/>
    </source>
</evidence>
<dbReference type="InterPro" id="IPR007387">
    <property type="entry name" value="TRAP_DctQ"/>
</dbReference>
<dbReference type="EMBL" id="FQXC01000007">
    <property type="protein sequence ID" value="SHI01169.1"/>
    <property type="molecule type" value="Genomic_DNA"/>
</dbReference>
<dbReference type="GO" id="GO:0005886">
    <property type="term" value="C:plasma membrane"/>
    <property type="evidence" value="ECO:0007669"/>
    <property type="project" value="UniProtKB-SubCell"/>
</dbReference>